<accession>A0A563F0C0</accession>
<sequence>MILQPRYGVRAAVAVLVLVAAWWFLWPDSDLTSEFRSWSAAEPKSEGYRSVGPSAAELTVDRSGSDTYRLRLSGQVVPAAACEAVWYFLKADNEDPAPVVIEVVGSSGEVSKRKESGATC</sequence>
<feature type="transmembrane region" description="Helical" evidence="1">
    <location>
        <begin position="7"/>
        <end position="26"/>
    </location>
</feature>
<proteinExistence type="predicted"/>
<dbReference type="Proteomes" id="UP000316639">
    <property type="component" value="Unassembled WGS sequence"/>
</dbReference>
<evidence type="ECO:0000256" key="1">
    <source>
        <dbReference type="SAM" id="Phobius"/>
    </source>
</evidence>
<keyword evidence="1" id="KW-1133">Transmembrane helix</keyword>
<dbReference type="AlphaFoldDB" id="A0A563F0C0"/>
<keyword evidence="3" id="KW-1185">Reference proteome</keyword>
<organism evidence="2 3">
    <name type="scientific">Lentzea tibetensis</name>
    <dbReference type="NCBI Taxonomy" id="2591470"/>
    <lineage>
        <taxon>Bacteria</taxon>
        <taxon>Bacillati</taxon>
        <taxon>Actinomycetota</taxon>
        <taxon>Actinomycetes</taxon>
        <taxon>Pseudonocardiales</taxon>
        <taxon>Pseudonocardiaceae</taxon>
        <taxon>Lentzea</taxon>
    </lineage>
</organism>
<dbReference type="RefSeq" id="WP_146349838.1">
    <property type="nucleotide sequence ID" value="NZ_VOBR01000003.1"/>
</dbReference>
<protein>
    <submittedName>
        <fullName evidence="2">Uncharacterized protein</fullName>
    </submittedName>
</protein>
<reference evidence="2 3" key="1">
    <citation type="submission" date="2019-07" db="EMBL/GenBank/DDBJ databases">
        <title>Lentzea xizangensis sp. nov., isolated from Qinghai-Tibetan Plateau Soils.</title>
        <authorList>
            <person name="Huang J."/>
        </authorList>
    </citation>
    <scope>NUCLEOTIDE SEQUENCE [LARGE SCALE GENOMIC DNA]</scope>
    <source>
        <strain evidence="2 3">FXJ1.1311</strain>
    </source>
</reference>
<keyword evidence="1" id="KW-0472">Membrane</keyword>
<evidence type="ECO:0000313" key="2">
    <source>
        <dbReference type="EMBL" id="TWP53427.1"/>
    </source>
</evidence>
<name>A0A563F0C0_9PSEU</name>
<keyword evidence="1" id="KW-0812">Transmembrane</keyword>
<dbReference type="EMBL" id="VOBR01000003">
    <property type="protein sequence ID" value="TWP53427.1"/>
    <property type="molecule type" value="Genomic_DNA"/>
</dbReference>
<gene>
    <name evidence="2" type="ORF">FKR81_05580</name>
</gene>
<comment type="caution">
    <text evidence="2">The sequence shown here is derived from an EMBL/GenBank/DDBJ whole genome shotgun (WGS) entry which is preliminary data.</text>
</comment>
<evidence type="ECO:0000313" key="3">
    <source>
        <dbReference type="Proteomes" id="UP000316639"/>
    </source>
</evidence>